<evidence type="ECO:0000313" key="15">
    <source>
        <dbReference type="Proteomes" id="UP000006304"/>
    </source>
</evidence>
<evidence type="ECO:0000256" key="7">
    <source>
        <dbReference type="ARBA" id="ARBA00023049"/>
    </source>
</evidence>
<feature type="compositionally biased region" description="Polar residues" evidence="10">
    <location>
        <begin position="258"/>
        <end position="267"/>
    </location>
</feature>
<evidence type="ECO:0000256" key="6">
    <source>
        <dbReference type="ARBA" id="ARBA00022833"/>
    </source>
</evidence>
<dbReference type="InterPro" id="IPR027268">
    <property type="entry name" value="Peptidase_M4/M1_CTD_sf"/>
</dbReference>
<dbReference type="Pfam" id="PF07504">
    <property type="entry name" value="FTP"/>
    <property type="match status" value="1"/>
</dbReference>
<dbReference type="InterPro" id="IPR050728">
    <property type="entry name" value="Zinc_Metalloprotease_M4"/>
</dbReference>
<gene>
    <name evidence="14" type="ORF">O3I_037730</name>
</gene>
<dbReference type="GO" id="GO:0005576">
    <property type="term" value="C:extracellular region"/>
    <property type="evidence" value="ECO:0007669"/>
    <property type="project" value="UniProtKB-SubCell"/>
</dbReference>
<dbReference type="Gene3D" id="1.10.390.10">
    <property type="entry name" value="Neutral Protease Domain 2"/>
    <property type="match status" value="1"/>
</dbReference>
<dbReference type="PANTHER" id="PTHR33794">
    <property type="entry name" value="BACILLOLYSIN"/>
    <property type="match status" value="1"/>
</dbReference>
<feature type="domain" description="Peptidase M4 C-terminal" evidence="12">
    <location>
        <begin position="364"/>
        <end position="507"/>
    </location>
</feature>
<evidence type="ECO:0000259" key="13">
    <source>
        <dbReference type="Pfam" id="PF07504"/>
    </source>
</evidence>
<dbReference type="InterPro" id="IPR013856">
    <property type="entry name" value="Peptidase_M4_domain"/>
</dbReference>
<evidence type="ECO:0000256" key="5">
    <source>
        <dbReference type="ARBA" id="ARBA00022801"/>
    </source>
</evidence>
<evidence type="ECO:0000259" key="11">
    <source>
        <dbReference type="Pfam" id="PF01447"/>
    </source>
</evidence>
<dbReference type="Gene3D" id="3.10.170.10">
    <property type="match status" value="1"/>
</dbReference>
<evidence type="ECO:0000256" key="9">
    <source>
        <dbReference type="RuleBase" id="RU366073"/>
    </source>
</evidence>
<protein>
    <recommendedName>
        <fullName evidence="9">Neutral metalloproteinase</fullName>
        <ecNumber evidence="9">3.4.24.-</ecNumber>
    </recommendedName>
</protein>
<proteinExistence type="inferred from homology"/>
<dbReference type="PANTHER" id="PTHR33794:SF1">
    <property type="entry name" value="BACILLOLYSIN"/>
    <property type="match status" value="1"/>
</dbReference>
<dbReference type="InterPro" id="IPR011096">
    <property type="entry name" value="FTP_domain"/>
</dbReference>
<dbReference type="Proteomes" id="UP000006304">
    <property type="component" value="Chromosome"/>
</dbReference>
<keyword evidence="9" id="KW-0964">Secreted</keyword>
<dbReference type="EMBL" id="CP003876">
    <property type="protein sequence ID" value="AFU05493.1"/>
    <property type="molecule type" value="Genomic_DNA"/>
</dbReference>
<comment type="function">
    <text evidence="9">Extracellular zinc metalloprotease.</text>
</comment>
<keyword evidence="3" id="KW-0479">Metal-binding</keyword>
<feature type="active site" evidence="8">
    <location>
        <position position="353"/>
    </location>
</feature>
<evidence type="ECO:0000259" key="12">
    <source>
        <dbReference type="Pfam" id="PF02868"/>
    </source>
</evidence>
<feature type="domain" description="Peptidase M4" evidence="11">
    <location>
        <begin position="299"/>
        <end position="360"/>
    </location>
</feature>
<dbReference type="PRINTS" id="PR00730">
    <property type="entry name" value="THERMOLYSIN"/>
</dbReference>
<dbReference type="CDD" id="cd09597">
    <property type="entry name" value="M4_TLP"/>
    <property type="match status" value="1"/>
</dbReference>
<evidence type="ECO:0000256" key="8">
    <source>
        <dbReference type="PIRSR" id="PIRSR623612-1"/>
    </source>
</evidence>
<dbReference type="GO" id="GO:0004222">
    <property type="term" value="F:metalloendopeptidase activity"/>
    <property type="evidence" value="ECO:0007669"/>
    <property type="project" value="UniProtKB-UniRule"/>
</dbReference>
<organism evidence="14 15">
    <name type="scientific">Nocardia brasiliensis (strain ATCC 700358 / HUJEG-1)</name>
    <dbReference type="NCBI Taxonomy" id="1133849"/>
    <lineage>
        <taxon>Bacteria</taxon>
        <taxon>Bacillati</taxon>
        <taxon>Actinomycetota</taxon>
        <taxon>Actinomycetes</taxon>
        <taxon>Mycobacteriales</taxon>
        <taxon>Nocardiaceae</taxon>
        <taxon>Nocardia</taxon>
    </lineage>
</organism>
<dbReference type="HOGENOM" id="CLU_010362_0_0_11"/>
<accession>K0EZU8</accession>
<evidence type="ECO:0000256" key="2">
    <source>
        <dbReference type="ARBA" id="ARBA00022670"/>
    </source>
</evidence>
<keyword evidence="4" id="KW-0732">Signal</keyword>
<dbReference type="eggNOG" id="COG3227">
    <property type="taxonomic scope" value="Bacteria"/>
</dbReference>
<feature type="compositionally biased region" description="Low complexity" evidence="10">
    <location>
        <begin position="7"/>
        <end position="27"/>
    </location>
</feature>
<evidence type="ECO:0000256" key="10">
    <source>
        <dbReference type="SAM" id="MobiDB-lite"/>
    </source>
</evidence>
<dbReference type="AlphaFoldDB" id="K0EZU8"/>
<evidence type="ECO:0000256" key="1">
    <source>
        <dbReference type="ARBA" id="ARBA00009388"/>
    </source>
</evidence>
<dbReference type="STRING" id="1133849.O3I_037730"/>
<keyword evidence="7 9" id="KW-0482">Metalloprotease</keyword>
<evidence type="ECO:0000313" key="14">
    <source>
        <dbReference type="EMBL" id="AFU05493.1"/>
    </source>
</evidence>
<dbReference type="EC" id="3.4.24.-" evidence="9"/>
<comment type="similarity">
    <text evidence="1 9">Belongs to the peptidase M4 family.</text>
</comment>
<dbReference type="InterPro" id="IPR023612">
    <property type="entry name" value="Peptidase_M4"/>
</dbReference>
<evidence type="ECO:0000256" key="3">
    <source>
        <dbReference type="ARBA" id="ARBA00022723"/>
    </source>
</evidence>
<dbReference type="SUPFAM" id="SSF55486">
    <property type="entry name" value="Metalloproteases ('zincins'), catalytic domain"/>
    <property type="match status" value="1"/>
</dbReference>
<feature type="active site" description="Proton donor" evidence="8">
    <location>
        <position position="444"/>
    </location>
</feature>
<feature type="region of interest" description="Disordered" evidence="10">
    <location>
        <begin position="251"/>
        <end position="270"/>
    </location>
</feature>
<sequence>MVFASGPAVYAQPPSSPSAPTSSDLSAVPKEVTVDQQGAVQLVVPKEPLAAPQGTPAEAPAAAQAHAQGVEKALAGNGDSAGDLVVESVFPVGEGSTVRLRQEIDKVPVFGASAAQSLTANGSLISVTGALSKKSEGKFAGTTPTSQVQQTALKKVAAESKAAPDQLSVTETKAYWYDAKLAAKEDAQSVAVPAFKVDITGVSAEKKGEPATWVVFVDANNTGKVLDSWSETKHLNRVVCDNANRRIDPNRAGCGTGSLRSTRSEGQGPTGIQDVDKIYDYLGNTERFYAQYTKVPNLTNLIGSDTGDGKGKALRATVRLCTTTACPYQNAFWSGSYMAYGSGLTTEDITAHELTHGVTQHTNGLVYRNEPGAINESMSDVFGELTFLVNTSNPCNTPANRWKLGACSSIGVIRDMQNPNAYQDPDTYRGRYWYTGTGDNGGVHINSGVGNKTAQIMVDGGSLNGVTVTAIGIAKTAALYWTTQTLLSSNSNYAALSTALKTACNTNVRNQTAGTTAADCVQVANATKATKLPQQQART</sequence>
<keyword evidence="2 9" id="KW-0645">Protease</keyword>
<reference evidence="14 15" key="1">
    <citation type="journal article" date="2012" name="J. Bacteriol.">
        <title>Complete genome sequence of Nocardia brasiliensis HUJEG-1.</title>
        <authorList>
            <person name="Vera-Cabrera L."/>
            <person name="Ortiz-Lopez R."/>
            <person name="Elizondo-Gonzalez R."/>
            <person name="Perez-Maya A.A."/>
            <person name="Ocampo-Candiani J."/>
        </authorList>
    </citation>
    <scope>NUCLEOTIDE SEQUENCE [LARGE SCALE GENOMIC DNA]</scope>
    <source>
        <strain evidence="15">ATCC 700358</strain>
    </source>
</reference>
<dbReference type="GO" id="GO:0046872">
    <property type="term" value="F:metal ion binding"/>
    <property type="evidence" value="ECO:0007669"/>
    <property type="project" value="UniProtKB-UniRule"/>
</dbReference>
<comment type="cofactor">
    <cofactor evidence="9">
        <name>Zn(2+)</name>
        <dbReference type="ChEBI" id="CHEBI:29105"/>
    </cofactor>
</comment>
<dbReference type="GO" id="GO:0006508">
    <property type="term" value="P:proteolysis"/>
    <property type="evidence" value="ECO:0007669"/>
    <property type="project" value="UniProtKB-KW"/>
</dbReference>
<dbReference type="InterPro" id="IPR001570">
    <property type="entry name" value="Peptidase_M4_C_domain"/>
</dbReference>
<dbReference type="KEGG" id="nbr:O3I_037730"/>
<feature type="domain" description="FTP" evidence="13">
    <location>
        <begin position="83"/>
        <end position="131"/>
    </location>
</feature>
<feature type="region of interest" description="Disordered" evidence="10">
    <location>
        <begin position="1"/>
        <end position="29"/>
    </location>
</feature>
<keyword evidence="6 9" id="KW-0862">Zinc</keyword>
<keyword evidence="15" id="KW-1185">Reference proteome</keyword>
<name>K0EZU8_NOCB7</name>
<dbReference type="Pfam" id="PF02868">
    <property type="entry name" value="Peptidase_M4_C"/>
    <property type="match status" value="1"/>
</dbReference>
<dbReference type="Pfam" id="PF01447">
    <property type="entry name" value="Peptidase_M4"/>
    <property type="match status" value="1"/>
</dbReference>
<evidence type="ECO:0000256" key="4">
    <source>
        <dbReference type="ARBA" id="ARBA00022729"/>
    </source>
</evidence>
<keyword evidence="5 9" id="KW-0378">Hydrolase</keyword>
<comment type="subcellular location">
    <subcellularLocation>
        <location evidence="9">Secreted</location>
    </subcellularLocation>
</comment>